<comment type="caution">
    <text evidence="7">The sequence shown here is derived from an EMBL/GenBank/DDBJ whole genome shotgun (WGS) entry which is preliminary data.</text>
</comment>
<evidence type="ECO:0000256" key="4">
    <source>
        <dbReference type="ARBA" id="ARBA00023088"/>
    </source>
</evidence>
<keyword evidence="2" id="KW-0964">Secreted</keyword>
<evidence type="ECO:0000256" key="2">
    <source>
        <dbReference type="ARBA" id="ARBA00022525"/>
    </source>
</evidence>
<dbReference type="Pfam" id="PF00746">
    <property type="entry name" value="Gram_pos_anchor"/>
    <property type="match status" value="1"/>
</dbReference>
<protein>
    <submittedName>
        <fullName evidence="7">LPXTG cell wall anchor domain-containing protein</fullName>
    </submittedName>
</protein>
<evidence type="ECO:0000256" key="1">
    <source>
        <dbReference type="ARBA" id="ARBA00022512"/>
    </source>
</evidence>
<gene>
    <name evidence="7" type="ORF">GKC34_11645</name>
</gene>
<dbReference type="InterPro" id="IPR019931">
    <property type="entry name" value="LPXTG_anchor"/>
</dbReference>
<keyword evidence="5" id="KW-1133">Transmembrane helix</keyword>
<name>A0A6A8LSX0_9LACO</name>
<reference evidence="7 8" key="1">
    <citation type="submission" date="2019-11" db="EMBL/GenBank/DDBJ databases">
        <title>Draft Genome Sequence of Plant Growth-Promoting Rhizosphere-Associated Bacteria.</title>
        <authorList>
            <person name="Vasilyev I.Y."/>
            <person name="Radchenko V."/>
            <person name="Ilnitskaya E.V."/>
        </authorList>
    </citation>
    <scope>NUCLEOTIDE SEQUENCE [LARGE SCALE GENOMIC DNA]</scope>
    <source>
        <strain evidence="7 8">VRA_1sq_f</strain>
    </source>
</reference>
<dbReference type="Proteomes" id="UP000437575">
    <property type="component" value="Unassembled WGS sequence"/>
</dbReference>
<keyword evidence="4" id="KW-0572">Peptidoglycan-anchor</keyword>
<proteinExistence type="predicted"/>
<feature type="transmembrane region" description="Helical" evidence="5">
    <location>
        <begin position="133"/>
        <end position="153"/>
    </location>
</feature>
<dbReference type="PROSITE" id="PS50847">
    <property type="entry name" value="GRAM_POS_ANCHORING"/>
    <property type="match status" value="1"/>
</dbReference>
<feature type="non-terminal residue" evidence="7">
    <location>
        <position position="1"/>
    </location>
</feature>
<dbReference type="AlphaFoldDB" id="A0A6A8LSX0"/>
<keyword evidence="5" id="KW-0472">Membrane</keyword>
<keyword evidence="5" id="KW-0812">Transmembrane</keyword>
<dbReference type="EMBL" id="WKKZ01000869">
    <property type="protein sequence ID" value="MSE06391.1"/>
    <property type="molecule type" value="Genomic_DNA"/>
</dbReference>
<evidence type="ECO:0000259" key="6">
    <source>
        <dbReference type="PROSITE" id="PS50847"/>
    </source>
</evidence>
<organism evidence="7 8">
    <name type="scientific">Ligilactobacillus salivarius</name>
    <dbReference type="NCBI Taxonomy" id="1624"/>
    <lineage>
        <taxon>Bacteria</taxon>
        <taxon>Bacillati</taxon>
        <taxon>Bacillota</taxon>
        <taxon>Bacilli</taxon>
        <taxon>Lactobacillales</taxon>
        <taxon>Lactobacillaceae</taxon>
        <taxon>Ligilactobacillus</taxon>
    </lineage>
</organism>
<feature type="domain" description="Gram-positive cocci surface proteins LPxTG" evidence="6">
    <location>
        <begin position="122"/>
        <end position="159"/>
    </location>
</feature>
<keyword evidence="3" id="KW-0732">Signal</keyword>
<sequence>NAKAVQTDAQKAYDTAKADYEARVAQTKEAEAVLAKFAAQEQAQKAIEEAEAKAKAQAEAKAKNTFFYLADGKVYDEKGHIMVGYTVKGDQIFNERGKLIGTLTKEPTTRMMKQAVVKANVLPQTGNKKADNITLAGAIVTALGSVLALIGLGKREDLD</sequence>
<keyword evidence="1" id="KW-0134">Cell wall</keyword>
<evidence type="ECO:0000313" key="7">
    <source>
        <dbReference type="EMBL" id="MSE06391.1"/>
    </source>
</evidence>
<dbReference type="NCBIfam" id="TIGR01167">
    <property type="entry name" value="LPXTG_anchor"/>
    <property type="match status" value="1"/>
</dbReference>
<evidence type="ECO:0000313" key="8">
    <source>
        <dbReference type="Proteomes" id="UP000437575"/>
    </source>
</evidence>
<accession>A0A6A8LSX0</accession>
<evidence type="ECO:0000256" key="3">
    <source>
        <dbReference type="ARBA" id="ARBA00022729"/>
    </source>
</evidence>
<evidence type="ECO:0000256" key="5">
    <source>
        <dbReference type="SAM" id="Phobius"/>
    </source>
</evidence>